<feature type="compositionally biased region" description="Basic and acidic residues" evidence="1">
    <location>
        <begin position="107"/>
        <end position="135"/>
    </location>
</feature>
<gene>
    <name evidence="2" type="ORF">QBC35DRAFT_554269</name>
</gene>
<organism evidence="2 3">
    <name type="scientific">Podospora australis</name>
    <dbReference type="NCBI Taxonomy" id="1536484"/>
    <lineage>
        <taxon>Eukaryota</taxon>
        <taxon>Fungi</taxon>
        <taxon>Dikarya</taxon>
        <taxon>Ascomycota</taxon>
        <taxon>Pezizomycotina</taxon>
        <taxon>Sordariomycetes</taxon>
        <taxon>Sordariomycetidae</taxon>
        <taxon>Sordariales</taxon>
        <taxon>Podosporaceae</taxon>
        <taxon>Podospora</taxon>
    </lineage>
</organism>
<keyword evidence="3" id="KW-1185">Reference proteome</keyword>
<proteinExistence type="predicted"/>
<dbReference type="Proteomes" id="UP001302126">
    <property type="component" value="Unassembled WGS sequence"/>
</dbReference>
<dbReference type="AlphaFoldDB" id="A0AAN7AH23"/>
<name>A0AAN7AH23_9PEZI</name>
<evidence type="ECO:0000313" key="2">
    <source>
        <dbReference type="EMBL" id="KAK4186339.1"/>
    </source>
</evidence>
<evidence type="ECO:0000313" key="3">
    <source>
        <dbReference type="Proteomes" id="UP001302126"/>
    </source>
</evidence>
<reference evidence="2" key="1">
    <citation type="journal article" date="2023" name="Mol. Phylogenet. Evol.">
        <title>Genome-scale phylogeny and comparative genomics of the fungal order Sordariales.</title>
        <authorList>
            <person name="Hensen N."/>
            <person name="Bonometti L."/>
            <person name="Westerberg I."/>
            <person name="Brannstrom I.O."/>
            <person name="Guillou S."/>
            <person name="Cros-Aarteil S."/>
            <person name="Calhoun S."/>
            <person name="Haridas S."/>
            <person name="Kuo A."/>
            <person name="Mondo S."/>
            <person name="Pangilinan J."/>
            <person name="Riley R."/>
            <person name="LaButti K."/>
            <person name="Andreopoulos B."/>
            <person name="Lipzen A."/>
            <person name="Chen C."/>
            <person name="Yan M."/>
            <person name="Daum C."/>
            <person name="Ng V."/>
            <person name="Clum A."/>
            <person name="Steindorff A."/>
            <person name="Ohm R.A."/>
            <person name="Martin F."/>
            <person name="Silar P."/>
            <person name="Natvig D.O."/>
            <person name="Lalanne C."/>
            <person name="Gautier V."/>
            <person name="Ament-Velasquez S.L."/>
            <person name="Kruys A."/>
            <person name="Hutchinson M.I."/>
            <person name="Powell A.J."/>
            <person name="Barry K."/>
            <person name="Miller A.N."/>
            <person name="Grigoriev I.V."/>
            <person name="Debuchy R."/>
            <person name="Gladieux P."/>
            <person name="Hiltunen Thoren M."/>
            <person name="Johannesson H."/>
        </authorList>
    </citation>
    <scope>NUCLEOTIDE SEQUENCE</scope>
    <source>
        <strain evidence="2">PSN309</strain>
    </source>
</reference>
<reference evidence="2" key="2">
    <citation type="submission" date="2023-05" db="EMBL/GenBank/DDBJ databases">
        <authorList>
            <consortium name="Lawrence Berkeley National Laboratory"/>
            <person name="Steindorff A."/>
            <person name="Hensen N."/>
            <person name="Bonometti L."/>
            <person name="Westerberg I."/>
            <person name="Brannstrom I.O."/>
            <person name="Guillou S."/>
            <person name="Cros-Aarteil S."/>
            <person name="Calhoun S."/>
            <person name="Haridas S."/>
            <person name="Kuo A."/>
            <person name="Mondo S."/>
            <person name="Pangilinan J."/>
            <person name="Riley R."/>
            <person name="Labutti K."/>
            <person name="Andreopoulos B."/>
            <person name="Lipzen A."/>
            <person name="Chen C."/>
            <person name="Yanf M."/>
            <person name="Daum C."/>
            <person name="Ng V."/>
            <person name="Clum A."/>
            <person name="Ohm R."/>
            <person name="Martin F."/>
            <person name="Silar P."/>
            <person name="Natvig D."/>
            <person name="Lalanne C."/>
            <person name="Gautier V."/>
            <person name="Ament-Velasquez S.L."/>
            <person name="Kruys A."/>
            <person name="Hutchinson M.I."/>
            <person name="Powell A.J."/>
            <person name="Barry K."/>
            <person name="Miller A.N."/>
            <person name="Grigoriev I.V."/>
            <person name="Debuchy R."/>
            <person name="Gladieux P."/>
            <person name="Thoren M.H."/>
            <person name="Johannesson H."/>
        </authorList>
    </citation>
    <scope>NUCLEOTIDE SEQUENCE</scope>
    <source>
        <strain evidence="2">PSN309</strain>
    </source>
</reference>
<feature type="compositionally biased region" description="Low complexity" evidence="1">
    <location>
        <begin position="186"/>
        <end position="196"/>
    </location>
</feature>
<accession>A0AAN7AH23</accession>
<protein>
    <submittedName>
        <fullName evidence="2">Uncharacterized protein</fullName>
    </submittedName>
</protein>
<feature type="region of interest" description="Disordered" evidence="1">
    <location>
        <begin position="1"/>
        <end position="226"/>
    </location>
</feature>
<dbReference type="EMBL" id="MU864426">
    <property type="protein sequence ID" value="KAK4186339.1"/>
    <property type="molecule type" value="Genomic_DNA"/>
</dbReference>
<evidence type="ECO:0000256" key="1">
    <source>
        <dbReference type="SAM" id="MobiDB-lite"/>
    </source>
</evidence>
<sequence>MPTDLNKIAQEAERDLNSYSAKTGHGRTATSNDTSGINEANERKFPGSTAKVGDGDDLITNRSYNRRIPGDEGGDRDDKGRWLHGSAYEGNGGPEDKTAHIYQHNPGKIDESIVKGWGKDPKELERETLKKDRPDLLSPDEATSELARARGEPFHWNETAEQGRRAAKRNVGLEGSHSREELPPQGSKSGSKYKGSNWENVEAVPDESADQGLIMPESAVERSRNI</sequence>
<feature type="compositionally biased region" description="Polar residues" evidence="1">
    <location>
        <begin position="28"/>
        <end position="38"/>
    </location>
</feature>
<comment type="caution">
    <text evidence="2">The sequence shown here is derived from an EMBL/GenBank/DDBJ whole genome shotgun (WGS) entry which is preliminary data.</text>
</comment>